<dbReference type="Proteomes" id="UP000761423">
    <property type="component" value="Unassembled WGS sequence"/>
</dbReference>
<dbReference type="EMBL" id="JAAJBV010000006">
    <property type="protein sequence ID" value="NHM04879.1"/>
    <property type="molecule type" value="Genomic_DNA"/>
</dbReference>
<comment type="caution">
    <text evidence="1">The sequence shown here is derived from an EMBL/GenBank/DDBJ whole genome shotgun (WGS) entry which is preliminary data.</text>
</comment>
<evidence type="ECO:0000313" key="2">
    <source>
        <dbReference type="Proteomes" id="UP000761423"/>
    </source>
</evidence>
<reference evidence="1 2" key="1">
    <citation type="submission" date="2020-02" db="EMBL/GenBank/DDBJ databases">
        <authorList>
            <person name="Chen W.-M."/>
        </authorList>
    </citation>
    <scope>NUCLEOTIDE SEQUENCE [LARGE SCALE GENOMIC DNA]</scope>
    <source>
        <strain evidence="1 2">TWA-26</strain>
    </source>
</reference>
<name>A0ABX0ICR0_9FLAO</name>
<evidence type="ECO:0000313" key="1">
    <source>
        <dbReference type="EMBL" id="NHM04879.1"/>
    </source>
</evidence>
<protein>
    <submittedName>
        <fullName evidence="1">Uncharacterized protein</fullName>
    </submittedName>
</protein>
<dbReference type="RefSeq" id="WP_166236913.1">
    <property type="nucleotide sequence ID" value="NZ_JAAJBV010000006.1"/>
</dbReference>
<gene>
    <name evidence="1" type="ORF">G4L40_09215</name>
</gene>
<organism evidence="1 2">
    <name type="scientific">Flavobacterium celericrescens</name>
    <dbReference type="NCBI Taxonomy" id="2709780"/>
    <lineage>
        <taxon>Bacteria</taxon>
        <taxon>Pseudomonadati</taxon>
        <taxon>Bacteroidota</taxon>
        <taxon>Flavobacteriia</taxon>
        <taxon>Flavobacteriales</taxon>
        <taxon>Flavobacteriaceae</taxon>
        <taxon>Flavobacterium</taxon>
    </lineage>
</organism>
<proteinExistence type="predicted"/>
<sequence length="122" mass="14413">MDYFEKFVFLELTWKQFARLDRSEYYSTISSLSEEEDELSIKISREIHNIYNVINSKVEGGKNVNSIIEYHQEVSSVSDVILKVSQDFDLSLKREVSDKFKKAVLNFFGKNYLENFLKDINH</sequence>
<keyword evidence="2" id="KW-1185">Reference proteome</keyword>
<accession>A0ABX0ICR0</accession>